<dbReference type="InterPro" id="IPR036389">
    <property type="entry name" value="RNase_III_sf"/>
</dbReference>
<comment type="subcellular location">
    <subcellularLocation>
        <location evidence="2 15">Cytoplasm</location>
    </subcellularLocation>
</comment>
<evidence type="ECO:0000256" key="10">
    <source>
        <dbReference type="ARBA" id="ARBA00022723"/>
    </source>
</evidence>
<dbReference type="InterPro" id="IPR000999">
    <property type="entry name" value="RNase_III_dom"/>
</dbReference>
<dbReference type="GO" id="GO:0019843">
    <property type="term" value="F:rRNA binding"/>
    <property type="evidence" value="ECO:0007669"/>
    <property type="project" value="UniProtKB-KW"/>
</dbReference>
<dbReference type="EMBL" id="UFUW01000001">
    <property type="protein sequence ID" value="SUX21086.1"/>
    <property type="molecule type" value="Genomic_DNA"/>
</dbReference>
<feature type="binding site" evidence="15">
    <location>
        <position position="112"/>
    </location>
    <ligand>
        <name>Mg(2+)</name>
        <dbReference type="ChEBI" id="CHEBI:18420"/>
    </ligand>
</feature>
<keyword evidence="9 15" id="KW-0540">Nuclease</keyword>
<dbReference type="SUPFAM" id="SSF69065">
    <property type="entry name" value="RNase III domain-like"/>
    <property type="match status" value="1"/>
</dbReference>
<dbReference type="SMART" id="SM00358">
    <property type="entry name" value="DSRM"/>
    <property type="match status" value="1"/>
</dbReference>
<keyword evidence="11 15" id="KW-0255">Endonuclease</keyword>
<keyword evidence="5 15" id="KW-0963">Cytoplasm</keyword>
<evidence type="ECO:0000256" key="1">
    <source>
        <dbReference type="ARBA" id="ARBA00000109"/>
    </source>
</evidence>
<gene>
    <name evidence="15 18" type="primary">rnc</name>
    <name evidence="18" type="ORF">NCTC13294_00907</name>
</gene>
<dbReference type="Gene3D" id="3.30.160.20">
    <property type="match status" value="1"/>
</dbReference>
<keyword evidence="12 15" id="KW-0378">Hydrolase</keyword>
<keyword evidence="7 15" id="KW-0507">mRNA processing</keyword>
<proteinExistence type="inferred from homology"/>
<comment type="function">
    <text evidence="15">Digests double-stranded RNA. Involved in the processing of primary rRNA transcript to yield the immediate precursors to the large and small rRNAs (23S and 16S). Processes some mRNAs, and tRNAs when they are encoded in the rRNA operon. Processes pre-crRNA and tracrRNA of type II CRISPR loci if present in the organism.</text>
</comment>
<keyword evidence="15" id="KW-0699">rRNA-binding</keyword>
<feature type="binding site" evidence="15">
    <location>
        <position position="36"/>
    </location>
    <ligand>
        <name>Mg(2+)</name>
        <dbReference type="ChEBI" id="CHEBI:18420"/>
    </ligand>
</feature>
<dbReference type="PANTHER" id="PTHR11207">
    <property type="entry name" value="RIBONUCLEASE III"/>
    <property type="match status" value="1"/>
</dbReference>
<evidence type="ECO:0000256" key="8">
    <source>
        <dbReference type="ARBA" id="ARBA00022694"/>
    </source>
</evidence>
<comment type="similarity">
    <text evidence="3">Belongs to the ribonuclease III family.</text>
</comment>
<dbReference type="Proteomes" id="UP000254572">
    <property type="component" value="Unassembled WGS sequence"/>
</dbReference>
<protein>
    <recommendedName>
        <fullName evidence="15">Ribonuclease 3</fullName>
        <ecNumber evidence="15">3.1.26.3</ecNumber>
    </recommendedName>
    <alternativeName>
        <fullName evidence="15">Ribonuclease III</fullName>
        <shortName evidence="15">RNase III</shortName>
    </alternativeName>
</protein>
<dbReference type="PROSITE" id="PS50142">
    <property type="entry name" value="RNASE_3_2"/>
    <property type="match status" value="1"/>
</dbReference>
<accession>A0A381E471</accession>
<keyword evidence="14 15" id="KW-0694">RNA-binding</keyword>
<evidence type="ECO:0000256" key="6">
    <source>
        <dbReference type="ARBA" id="ARBA00022552"/>
    </source>
</evidence>
<reference evidence="18 19" key="1">
    <citation type="submission" date="2018-06" db="EMBL/GenBank/DDBJ databases">
        <authorList>
            <consortium name="Pathogen Informatics"/>
            <person name="Doyle S."/>
        </authorList>
    </citation>
    <scope>NUCLEOTIDE SEQUENCE [LARGE SCALE GENOMIC DNA]</scope>
    <source>
        <strain evidence="18 19">NCTC13294</strain>
    </source>
</reference>
<dbReference type="PROSITE" id="PS00517">
    <property type="entry name" value="RNASE_3_1"/>
    <property type="match status" value="1"/>
</dbReference>
<evidence type="ECO:0000256" key="14">
    <source>
        <dbReference type="ARBA" id="ARBA00022884"/>
    </source>
</evidence>
<evidence type="ECO:0000256" key="4">
    <source>
        <dbReference type="ARBA" id="ARBA00011738"/>
    </source>
</evidence>
<dbReference type="FunFam" id="1.10.1520.10:FF:000001">
    <property type="entry name" value="Ribonuclease 3"/>
    <property type="match status" value="1"/>
</dbReference>
<dbReference type="GO" id="GO:0046872">
    <property type="term" value="F:metal ion binding"/>
    <property type="evidence" value="ECO:0007669"/>
    <property type="project" value="UniProtKB-KW"/>
</dbReference>
<feature type="active site" evidence="15">
    <location>
        <position position="112"/>
    </location>
</feature>
<dbReference type="InterPro" id="IPR014720">
    <property type="entry name" value="dsRBD_dom"/>
</dbReference>
<dbReference type="Pfam" id="PF14622">
    <property type="entry name" value="Ribonucleas_3_3"/>
    <property type="match status" value="1"/>
</dbReference>
<dbReference type="GO" id="GO:0005737">
    <property type="term" value="C:cytoplasm"/>
    <property type="evidence" value="ECO:0007669"/>
    <property type="project" value="UniProtKB-SubCell"/>
</dbReference>
<keyword evidence="13 15" id="KW-0460">Magnesium</keyword>
<evidence type="ECO:0000256" key="13">
    <source>
        <dbReference type="ARBA" id="ARBA00022842"/>
    </source>
</evidence>
<evidence type="ECO:0000313" key="18">
    <source>
        <dbReference type="EMBL" id="SUX21086.1"/>
    </source>
</evidence>
<dbReference type="OrthoDB" id="9805026at2"/>
<evidence type="ECO:0000256" key="2">
    <source>
        <dbReference type="ARBA" id="ARBA00004496"/>
    </source>
</evidence>
<keyword evidence="19" id="KW-1185">Reference proteome</keyword>
<dbReference type="EC" id="3.1.26.3" evidence="15"/>
<dbReference type="SUPFAM" id="SSF54768">
    <property type="entry name" value="dsRNA-binding domain-like"/>
    <property type="match status" value="1"/>
</dbReference>
<comment type="catalytic activity">
    <reaction evidence="1 15">
        <text>Endonucleolytic cleavage to 5'-phosphomonoester.</text>
        <dbReference type="EC" id="3.1.26.3"/>
    </reaction>
</comment>
<evidence type="ECO:0000256" key="15">
    <source>
        <dbReference type="HAMAP-Rule" id="MF_00104"/>
    </source>
</evidence>
<dbReference type="Gene3D" id="1.10.1520.10">
    <property type="entry name" value="Ribonuclease III domain"/>
    <property type="match status" value="1"/>
</dbReference>
<evidence type="ECO:0000259" key="16">
    <source>
        <dbReference type="PROSITE" id="PS50137"/>
    </source>
</evidence>
<dbReference type="GO" id="GO:0042802">
    <property type="term" value="F:identical protein binding"/>
    <property type="evidence" value="ECO:0007669"/>
    <property type="project" value="UniProtKB-ARBA"/>
</dbReference>
<dbReference type="GO" id="GO:0006397">
    <property type="term" value="P:mRNA processing"/>
    <property type="evidence" value="ECO:0007669"/>
    <property type="project" value="UniProtKB-UniRule"/>
</dbReference>
<dbReference type="SMART" id="SM00535">
    <property type="entry name" value="RIBOc"/>
    <property type="match status" value="1"/>
</dbReference>
<dbReference type="CDD" id="cd10845">
    <property type="entry name" value="DSRM_RNAse_III_family"/>
    <property type="match status" value="1"/>
</dbReference>
<dbReference type="GO" id="GO:0004525">
    <property type="term" value="F:ribonuclease III activity"/>
    <property type="evidence" value="ECO:0007669"/>
    <property type="project" value="UniProtKB-UniRule"/>
</dbReference>
<dbReference type="PANTHER" id="PTHR11207:SF0">
    <property type="entry name" value="RIBONUCLEASE 3"/>
    <property type="match status" value="1"/>
</dbReference>
<dbReference type="GO" id="GO:0008033">
    <property type="term" value="P:tRNA processing"/>
    <property type="evidence" value="ECO:0007669"/>
    <property type="project" value="UniProtKB-KW"/>
</dbReference>
<comment type="subunit">
    <text evidence="4 15">Homodimer.</text>
</comment>
<feature type="active site" evidence="15">
    <location>
        <position position="40"/>
    </location>
</feature>
<dbReference type="RefSeq" id="WP_115611201.1">
    <property type="nucleotide sequence ID" value="NZ_JBHLZC010000001.1"/>
</dbReference>
<feature type="binding site" evidence="15">
    <location>
        <position position="109"/>
    </location>
    <ligand>
        <name>Mg(2+)</name>
        <dbReference type="ChEBI" id="CHEBI:18420"/>
    </ligand>
</feature>
<keyword evidence="10 15" id="KW-0479">Metal-binding</keyword>
<evidence type="ECO:0000256" key="11">
    <source>
        <dbReference type="ARBA" id="ARBA00022759"/>
    </source>
</evidence>
<sequence length="221" mass="24283">MHPIEKALGYTFRDPDHLTRALTHRSHSAKHNERLEYLGDALLETISSIWIYNNRPAVPEGDLTRLRATIVKEDSLVGVARRLNLGEHLRLGSGELKTGGARRASILADAVEALIAAVYLDSDYATCESVTLALIAPELVALPQTATPLKDPKTQLQEYLQGRGLPLPDYQIISESGPEHAREFQIRASSGEYIAEAHGSSRKKAEQQAAAALLAQYRNKP</sequence>
<comment type="cofactor">
    <cofactor evidence="15">
        <name>Mg(2+)</name>
        <dbReference type="ChEBI" id="CHEBI:18420"/>
    </cofactor>
</comment>
<feature type="domain" description="RNase III" evidence="17">
    <location>
        <begin position="1"/>
        <end position="123"/>
    </location>
</feature>
<keyword evidence="6 15" id="KW-0698">rRNA processing</keyword>
<dbReference type="CDD" id="cd00593">
    <property type="entry name" value="RIBOc"/>
    <property type="match status" value="1"/>
</dbReference>
<name>A0A381E471_9GAMM</name>
<dbReference type="GO" id="GO:0006364">
    <property type="term" value="P:rRNA processing"/>
    <property type="evidence" value="ECO:0007669"/>
    <property type="project" value="UniProtKB-UniRule"/>
</dbReference>
<evidence type="ECO:0000256" key="12">
    <source>
        <dbReference type="ARBA" id="ARBA00022801"/>
    </source>
</evidence>
<organism evidence="18 19">
    <name type="scientific">Cardiobacterium valvarum</name>
    <dbReference type="NCBI Taxonomy" id="194702"/>
    <lineage>
        <taxon>Bacteria</taxon>
        <taxon>Pseudomonadati</taxon>
        <taxon>Pseudomonadota</taxon>
        <taxon>Gammaproteobacteria</taxon>
        <taxon>Cardiobacteriales</taxon>
        <taxon>Cardiobacteriaceae</taxon>
        <taxon>Cardiobacterium</taxon>
    </lineage>
</organism>
<dbReference type="InterPro" id="IPR011907">
    <property type="entry name" value="RNase_III"/>
</dbReference>
<evidence type="ECO:0000256" key="7">
    <source>
        <dbReference type="ARBA" id="ARBA00022664"/>
    </source>
</evidence>
<dbReference type="GO" id="GO:0010468">
    <property type="term" value="P:regulation of gene expression"/>
    <property type="evidence" value="ECO:0007669"/>
    <property type="project" value="TreeGrafter"/>
</dbReference>
<dbReference type="NCBIfam" id="TIGR02191">
    <property type="entry name" value="RNaseIII"/>
    <property type="match status" value="1"/>
</dbReference>
<dbReference type="Pfam" id="PF00035">
    <property type="entry name" value="dsrm"/>
    <property type="match status" value="1"/>
</dbReference>
<evidence type="ECO:0000313" key="19">
    <source>
        <dbReference type="Proteomes" id="UP000254572"/>
    </source>
</evidence>
<dbReference type="PROSITE" id="PS50137">
    <property type="entry name" value="DS_RBD"/>
    <property type="match status" value="1"/>
</dbReference>
<dbReference type="FunFam" id="3.30.160.20:FF:000003">
    <property type="entry name" value="Ribonuclease 3"/>
    <property type="match status" value="1"/>
</dbReference>
<evidence type="ECO:0000259" key="17">
    <source>
        <dbReference type="PROSITE" id="PS50142"/>
    </source>
</evidence>
<feature type="domain" description="DRBM" evidence="16">
    <location>
        <begin position="151"/>
        <end position="219"/>
    </location>
</feature>
<dbReference type="HAMAP" id="MF_00104">
    <property type="entry name" value="RNase_III"/>
    <property type="match status" value="1"/>
</dbReference>
<evidence type="ECO:0000256" key="3">
    <source>
        <dbReference type="ARBA" id="ARBA00010183"/>
    </source>
</evidence>
<keyword evidence="8 15" id="KW-0819">tRNA processing</keyword>
<dbReference type="AlphaFoldDB" id="A0A381E471"/>
<evidence type="ECO:0000256" key="5">
    <source>
        <dbReference type="ARBA" id="ARBA00022490"/>
    </source>
</evidence>
<evidence type="ECO:0000256" key="9">
    <source>
        <dbReference type="ARBA" id="ARBA00022722"/>
    </source>
</evidence>
<dbReference type="GO" id="GO:0003725">
    <property type="term" value="F:double-stranded RNA binding"/>
    <property type="evidence" value="ECO:0007669"/>
    <property type="project" value="TreeGrafter"/>
</dbReference>